<dbReference type="GO" id="GO:0006799">
    <property type="term" value="P:polyphosphate biosynthetic process"/>
    <property type="evidence" value="ECO:0007669"/>
    <property type="project" value="UniProtKB-ARBA"/>
</dbReference>
<evidence type="ECO:0000259" key="1">
    <source>
        <dbReference type="Pfam" id="PF09359"/>
    </source>
</evidence>
<accession>A0A2P2BQD5</accession>
<dbReference type="EMBL" id="LN650648">
    <property type="protein sequence ID" value="CEI72560.1"/>
    <property type="molecule type" value="Genomic_DNA"/>
</dbReference>
<proteinExistence type="predicted"/>
<dbReference type="Pfam" id="PF09359">
    <property type="entry name" value="VTC"/>
    <property type="match status" value="1"/>
</dbReference>
<reference evidence="2 3" key="1">
    <citation type="submission" date="2014-09" db="EMBL/GenBank/DDBJ databases">
        <authorList>
            <person name="Hornung B.V."/>
        </authorList>
    </citation>
    <scope>NUCLEOTIDE SEQUENCE [LARGE SCALE GENOMIC DNA]</scope>
    <source>
        <strain evidence="2 3">FRIFI</strain>
    </source>
</reference>
<dbReference type="RefSeq" id="WP_242977278.1">
    <property type="nucleotide sequence ID" value="NZ_LN650648.1"/>
</dbReference>
<dbReference type="KEGG" id="rhom:FRIFI_1020"/>
<dbReference type="CDD" id="cd07750">
    <property type="entry name" value="PolyPPase_VTC_like"/>
    <property type="match status" value="1"/>
</dbReference>
<dbReference type="InterPro" id="IPR042267">
    <property type="entry name" value="VTC_sf"/>
</dbReference>
<dbReference type="InterPro" id="IPR018966">
    <property type="entry name" value="VTC_domain"/>
</dbReference>
<keyword evidence="3" id="KW-1185">Reference proteome</keyword>
<evidence type="ECO:0000313" key="2">
    <source>
        <dbReference type="EMBL" id="CEI72560.1"/>
    </source>
</evidence>
<organism evidence="2 3">
    <name type="scientific">Romboutsia hominis</name>
    <dbReference type="NCBI Taxonomy" id="1507512"/>
    <lineage>
        <taxon>Bacteria</taxon>
        <taxon>Bacillati</taxon>
        <taxon>Bacillota</taxon>
        <taxon>Clostridia</taxon>
        <taxon>Peptostreptococcales</taxon>
        <taxon>Peptostreptococcaceae</taxon>
        <taxon>Romboutsia</taxon>
    </lineage>
</organism>
<gene>
    <name evidence="2" type="ORF">FRIFI_1020</name>
</gene>
<dbReference type="AlphaFoldDB" id="A0A2P2BQD5"/>
<protein>
    <submittedName>
        <fullName evidence="2">VTC domain-containing protein</fullName>
    </submittedName>
</protein>
<sequence length="237" mass="28484">MSNIDMLSVSRKEVKFLVSLIDRIYLLNSLSKVLTPDKYGDYNGYKTRSVYFDSIDNEDFTQKLVKTEKRKRVRLRIYNTTDTFAKFEIKRKHLDRELKESITISKEDAIKLINGDYSVLLKYNNNPLSHYAFNLMKTHNYRPVSMVEYDRRAFTHESFNTRITLDNNLRYTNFNYNLFDEDINFKQAMPKDQTILEVKYDRFLFYQIQEILSKCNFIGKPPSKYGTSRQLLNRYYY</sequence>
<evidence type="ECO:0000313" key="3">
    <source>
        <dbReference type="Proteomes" id="UP000245695"/>
    </source>
</evidence>
<dbReference type="Proteomes" id="UP000245695">
    <property type="component" value="Chromosome 1"/>
</dbReference>
<feature type="domain" description="VTC" evidence="1">
    <location>
        <begin position="11"/>
        <end position="232"/>
    </location>
</feature>
<name>A0A2P2BQD5_9FIRM</name>
<dbReference type="Gene3D" id="3.20.100.30">
    <property type="entry name" value="VTC, catalytic tunnel domain"/>
    <property type="match status" value="1"/>
</dbReference>